<keyword evidence="2" id="KW-0238">DNA-binding</keyword>
<evidence type="ECO:0000259" key="4">
    <source>
        <dbReference type="PROSITE" id="PS50995"/>
    </source>
</evidence>
<dbReference type="Gene3D" id="1.10.10.10">
    <property type="entry name" value="Winged helix-like DNA-binding domain superfamily/Winged helix DNA-binding domain"/>
    <property type="match status" value="1"/>
</dbReference>
<name>A0A6L5Y172_9FIRM</name>
<keyword evidence="3" id="KW-0804">Transcription</keyword>
<evidence type="ECO:0000313" key="5">
    <source>
        <dbReference type="EMBL" id="MSS64158.1"/>
    </source>
</evidence>
<dbReference type="PANTHER" id="PTHR42756:SF1">
    <property type="entry name" value="TRANSCRIPTIONAL REPRESSOR OF EMRAB OPERON"/>
    <property type="match status" value="1"/>
</dbReference>
<dbReference type="SUPFAM" id="SSF46785">
    <property type="entry name" value="Winged helix' DNA-binding domain"/>
    <property type="match status" value="1"/>
</dbReference>
<dbReference type="GO" id="GO:0003700">
    <property type="term" value="F:DNA-binding transcription factor activity"/>
    <property type="evidence" value="ECO:0007669"/>
    <property type="project" value="InterPro"/>
</dbReference>
<dbReference type="PANTHER" id="PTHR42756">
    <property type="entry name" value="TRANSCRIPTIONAL REGULATOR, MARR"/>
    <property type="match status" value="1"/>
</dbReference>
<accession>A0A6L5Y172</accession>
<dbReference type="GO" id="GO:0003677">
    <property type="term" value="F:DNA binding"/>
    <property type="evidence" value="ECO:0007669"/>
    <property type="project" value="UniProtKB-KW"/>
</dbReference>
<sequence length="152" mass="17814">MKATETNDVMRLLKIIHIQIEECVNTLMEQYELTAAQGDILGYILENGNSKMNSTVIHKQLHLSRATVSALIKKLRVKGFLEFEGNPNDDRQKQIIVTEKARQVEQELEYNFRKMQESLFQNISQQEIEVMDDVLKRMFENLQRKTRKENAT</sequence>
<evidence type="ECO:0000313" key="6">
    <source>
        <dbReference type="Proteomes" id="UP000482209"/>
    </source>
</evidence>
<feature type="domain" description="HTH marR-type" evidence="4">
    <location>
        <begin position="6"/>
        <end position="140"/>
    </location>
</feature>
<evidence type="ECO:0000256" key="3">
    <source>
        <dbReference type="ARBA" id="ARBA00023163"/>
    </source>
</evidence>
<organism evidence="5 6">
    <name type="scientific">Velocimicrobium porci</name>
    <dbReference type="NCBI Taxonomy" id="2606634"/>
    <lineage>
        <taxon>Bacteria</taxon>
        <taxon>Bacillati</taxon>
        <taxon>Bacillota</taxon>
        <taxon>Clostridia</taxon>
        <taxon>Lachnospirales</taxon>
        <taxon>Lachnospiraceae</taxon>
        <taxon>Velocimicrobium</taxon>
    </lineage>
</organism>
<dbReference type="InterPro" id="IPR000835">
    <property type="entry name" value="HTH_MarR-typ"/>
</dbReference>
<gene>
    <name evidence="5" type="ORF">FYJ58_09760</name>
</gene>
<dbReference type="SMART" id="SM00347">
    <property type="entry name" value="HTH_MARR"/>
    <property type="match status" value="1"/>
</dbReference>
<dbReference type="AlphaFoldDB" id="A0A6L5Y172"/>
<evidence type="ECO:0000256" key="1">
    <source>
        <dbReference type="ARBA" id="ARBA00023015"/>
    </source>
</evidence>
<dbReference type="PRINTS" id="PR00598">
    <property type="entry name" value="HTHMARR"/>
</dbReference>
<dbReference type="EMBL" id="VUMT01000014">
    <property type="protein sequence ID" value="MSS64158.1"/>
    <property type="molecule type" value="Genomic_DNA"/>
</dbReference>
<protein>
    <submittedName>
        <fullName evidence="5">MarR family transcriptional regulator</fullName>
    </submittedName>
</protein>
<evidence type="ECO:0000256" key="2">
    <source>
        <dbReference type="ARBA" id="ARBA00023125"/>
    </source>
</evidence>
<keyword evidence="6" id="KW-1185">Reference proteome</keyword>
<dbReference type="PROSITE" id="PS50995">
    <property type="entry name" value="HTH_MARR_2"/>
    <property type="match status" value="1"/>
</dbReference>
<dbReference type="RefSeq" id="WP_154519556.1">
    <property type="nucleotide sequence ID" value="NZ_VUMT01000014.1"/>
</dbReference>
<proteinExistence type="predicted"/>
<dbReference type="InterPro" id="IPR036388">
    <property type="entry name" value="WH-like_DNA-bd_sf"/>
</dbReference>
<dbReference type="Pfam" id="PF12802">
    <property type="entry name" value="MarR_2"/>
    <property type="match status" value="1"/>
</dbReference>
<keyword evidence="1" id="KW-0805">Transcription regulation</keyword>
<dbReference type="InterPro" id="IPR036390">
    <property type="entry name" value="WH_DNA-bd_sf"/>
</dbReference>
<comment type="caution">
    <text evidence="5">The sequence shown here is derived from an EMBL/GenBank/DDBJ whole genome shotgun (WGS) entry which is preliminary data.</text>
</comment>
<dbReference type="Proteomes" id="UP000482209">
    <property type="component" value="Unassembled WGS sequence"/>
</dbReference>
<reference evidence="5 6" key="1">
    <citation type="submission" date="2019-08" db="EMBL/GenBank/DDBJ databases">
        <title>In-depth cultivation of the pig gut microbiome towards novel bacterial diversity and tailored functional studies.</title>
        <authorList>
            <person name="Wylensek D."/>
            <person name="Hitch T.C.A."/>
            <person name="Clavel T."/>
        </authorList>
    </citation>
    <scope>NUCLEOTIDE SEQUENCE [LARGE SCALE GENOMIC DNA]</scope>
    <source>
        <strain evidence="5 6">WCA-693-APC-MOT-I</strain>
    </source>
</reference>